<accession>A0ABQ9HM09</accession>
<evidence type="ECO:0000313" key="1">
    <source>
        <dbReference type="EMBL" id="KAJ8885357.1"/>
    </source>
</evidence>
<reference evidence="1 2" key="1">
    <citation type="submission" date="2023-02" db="EMBL/GenBank/DDBJ databases">
        <title>LHISI_Scaffold_Assembly.</title>
        <authorList>
            <person name="Stuart O.P."/>
            <person name="Cleave R."/>
            <person name="Magrath M.J.L."/>
            <person name="Mikheyev A.S."/>
        </authorList>
    </citation>
    <scope>NUCLEOTIDE SEQUENCE [LARGE SCALE GENOMIC DNA]</scope>
    <source>
        <strain evidence="1">Daus_M_001</strain>
        <tissue evidence="1">Leg muscle</tissue>
    </source>
</reference>
<dbReference type="EMBL" id="JARBHB010000004">
    <property type="protein sequence ID" value="KAJ8885357.1"/>
    <property type="molecule type" value="Genomic_DNA"/>
</dbReference>
<organism evidence="1 2">
    <name type="scientific">Dryococelus australis</name>
    <dbReference type="NCBI Taxonomy" id="614101"/>
    <lineage>
        <taxon>Eukaryota</taxon>
        <taxon>Metazoa</taxon>
        <taxon>Ecdysozoa</taxon>
        <taxon>Arthropoda</taxon>
        <taxon>Hexapoda</taxon>
        <taxon>Insecta</taxon>
        <taxon>Pterygota</taxon>
        <taxon>Neoptera</taxon>
        <taxon>Polyneoptera</taxon>
        <taxon>Phasmatodea</taxon>
        <taxon>Verophasmatodea</taxon>
        <taxon>Anareolatae</taxon>
        <taxon>Phasmatidae</taxon>
        <taxon>Eurycanthinae</taxon>
        <taxon>Dryococelus</taxon>
    </lineage>
</organism>
<comment type="caution">
    <text evidence="1">The sequence shown here is derived from an EMBL/GenBank/DDBJ whole genome shotgun (WGS) entry which is preliminary data.</text>
</comment>
<proteinExistence type="predicted"/>
<keyword evidence="2" id="KW-1185">Reference proteome</keyword>
<gene>
    <name evidence="1" type="ORF">PR048_011554</name>
</gene>
<name>A0ABQ9HM09_9NEOP</name>
<sequence>MKKGREVTSHGNSNIRKYSSMYDNNRQNIQQMAYICLHLQTAVTKNFCTRLVPQWNGQHKITKQLGHTTYFMKVGPHRQHQDDIPT</sequence>
<evidence type="ECO:0000313" key="2">
    <source>
        <dbReference type="Proteomes" id="UP001159363"/>
    </source>
</evidence>
<dbReference type="Proteomes" id="UP001159363">
    <property type="component" value="Chromosome X"/>
</dbReference>
<protein>
    <submittedName>
        <fullName evidence="1">Uncharacterized protein</fullName>
    </submittedName>
</protein>